<dbReference type="InterPro" id="IPR051465">
    <property type="entry name" value="Cell_Envelope_Struct_Comp"/>
</dbReference>
<evidence type="ECO:0000256" key="1">
    <source>
        <dbReference type="ARBA" id="ARBA00022737"/>
    </source>
</evidence>
<keyword evidence="5" id="KW-1185">Reference proteome</keyword>
<dbReference type="Gene3D" id="1.50.10.20">
    <property type="match status" value="1"/>
</dbReference>
<dbReference type="InterPro" id="IPR008930">
    <property type="entry name" value="Terpenoid_cyclase/PrenylTrfase"/>
</dbReference>
<dbReference type="PANTHER" id="PTHR43308">
    <property type="entry name" value="OUTER MEMBRANE PROTEIN ALPHA-RELATED"/>
    <property type="match status" value="1"/>
</dbReference>
<protein>
    <submittedName>
        <fullName evidence="4">S-layer homology domain-containing protein</fullName>
    </submittedName>
</protein>
<feature type="domain" description="SLH" evidence="3">
    <location>
        <begin position="414"/>
        <end position="477"/>
    </location>
</feature>
<dbReference type="Proteomes" id="UP000806542">
    <property type="component" value="Unassembled WGS sequence"/>
</dbReference>
<accession>A0A9D5M1T3</accession>
<dbReference type="SUPFAM" id="SSF48239">
    <property type="entry name" value="Terpenoid cyclases/Protein prenyltransferases"/>
    <property type="match status" value="1"/>
</dbReference>
<evidence type="ECO:0000313" key="5">
    <source>
        <dbReference type="Proteomes" id="UP000806542"/>
    </source>
</evidence>
<dbReference type="InterPro" id="IPR001119">
    <property type="entry name" value="SLH_dom"/>
</dbReference>
<gene>
    <name evidence="4" type="ORF">INF28_00870</name>
</gene>
<evidence type="ECO:0000259" key="3">
    <source>
        <dbReference type="PROSITE" id="PS51272"/>
    </source>
</evidence>
<proteinExistence type="predicted"/>
<name>A0A9D5M1T3_9FIRM</name>
<sequence length="543" mass="58661">MNGKMRRLLSGAVAFIILLPAAAAAAEAEDIYQDAAKYVLETVPEPQVGSIGGEWAVLGLARGGYAVPEDYFQDYYYRVEDYVKACGGVLDEKKMTQYSRIIVALSAIGKDPTNVAGYDLLTALGDYEKTTWQGINGPIWALLALDCKNYAMPQNPEAAVQATRDMYIQKILDSRLPDGGWSLVSGTDSAGKDSVSEPDVTGMALQALAKYQDRPEVKEAIEGALACMSAYQNENAGFSGWDGTENLESCAQMLVALCELGISYEDPRFVKGGNTLFSHLLSYYQAGKGFVHTADGSGSAQMSTEQGLYALAAVKRFAAGESSLYRMEDAAAVETENYIGLSGKIEDVHVMEITSKGKTFTDIAGHSAQTAVEALAERGIINGMTETEFMPDANMSRAEFAAIIARGLGLASEGGRTFSDVPETAWYYPYIKTASGYGIINGVSDTEFDPEGKITREEAAVMVARAAKLCGMNTEIDTFAARNLLAGYIDYVKASDWAVSALAFCSKEDILDNTVLELRPQEAVSRGEIARMLYTMLERARLL</sequence>
<dbReference type="CDD" id="cd00688">
    <property type="entry name" value="ISOPREN_C2_like"/>
    <property type="match status" value="1"/>
</dbReference>
<feature type="signal peptide" evidence="2">
    <location>
        <begin position="1"/>
        <end position="25"/>
    </location>
</feature>
<feature type="domain" description="SLH" evidence="3">
    <location>
        <begin position="355"/>
        <end position="413"/>
    </location>
</feature>
<reference evidence="4" key="1">
    <citation type="submission" date="2020-10" db="EMBL/GenBank/DDBJ databases">
        <title>ChiBAC.</title>
        <authorList>
            <person name="Zenner C."/>
            <person name="Hitch T.C.A."/>
            <person name="Clavel T."/>
        </authorList>
    </citation>
    <scope>NUCLEOTIDE SEQUENCE</scope>
    <source>
        <strain evidence="4">DSM 107454</strain>
    </source>
</reference>
<keyword evidence="2" id="KW-0732">Signal</keyword>
<feature type="domain" description="SLH" evidence="3">
    <location>
        <begin position="485"/>
        <end position="543"/>
    </location>
</feature>
<dbReference type="AlphaFoldDB" id="A0A9D5M1T3"/>
<evidence type="ECO:0000256" key="2">
    <source>
        <dbReference type="SAM" id="SignalP"/>
    </source>
</evidence>
<dbReference type="Pfam" id="PF00395">
    <property type="entry name" value="SLH"/>
    <property type="match status" value="2"/>
</dbReference>
<organism evidence="4 5">
    <name type="scientific">Ructibacterium gallinarum</name>
    <dbReference type="NCBI Taxonomy" id="2779355"/>
    <lineage>
        <taxon>Bacteria</taxon>
        <taxon>Bacillati</taxon>
        <taxon>Bacillota</taxon>
        <taxon>Clostridia</taxon>
        <taxon>Eubacteriales</taxon>
        <taxon>Oscillospiraceae</taxon>
        <taxon>Ructibacterium</taxon>
    </lineage>
</organism>
<dbReference type="PROSITE" id="PS51272">
    <property type="entry name" value="SLH"/>
    <property type="match status" value="3"/>
</dbReference>
<keyword evidence="1" id="KW-0677">Repeat</keyword>
<feature type="chain" id="PRO_5038417729" evidence="2">
    <location>
        <begin position="26"/>
        <end position="543"/>
    </location>
</feature>
<dbReference type="PANTHER" id="PTHR43308:SF5">
    <property type="entry name" value="S-LAYER PROTEIN _ PEPTIDOGLYCAN ENDO-BETA-N-ACETYLGLUCOSAMINIDASE"/>
    <property type="match status" value="1"/>
</dbReference>
<comment type="caution">
    <text evidence="4">The sequence shown here is derived from an EMBL/GenBank/DDBJ whole genome shotgun (WGS) entry which is preliminary data.</text>
</comment>
<dbReference type="EMBL" id="JADCKB010000001">
    <property type="protein sequence ID" value="MBE5039020.1"/>
    <property type="molecule type" value="Genomic_DNA"/>
</dbReference>
<evidence type="ECO:0000313" key="4">
    <source>
        <dbReference type="EMBL" id="MBE5039020.1"/>
    </source>
</evidence>
<dbReference type="RefSeq" id="WP_226391573.1">
    <property type="nucleotide sequence ID" value="NZ_JADCKB010000001.1"/>
</dbReference>